<feature type="domain" description="Endonuclease GajA/Old nuclease/RecF-like AAA" evidence="1">
    <location>
        <begin position="10"/>
        <end position="458"/>
    </location>
</feature>
<proteinExistence type="predicted"/>
<evidence type="ECO:0000313" key="3">
    <source>
        <dbReference type="Proteomes" id="UP001159915"/>
    </source>
</evidence>
<evidence type="ECO:0000313" key="2">
    <source>
        <dbReference type="EMBL" id="MDH0971116.1"/>
    </source>
</evidence>
<name>A0AA42MXZ2_ACIJO</name>
<dbReference type="RefSeq" id="WP_279671696.1">
    <property type="nucleotide sequence ID" value="NZ_JAOCBE010000003.1"/>
</dbReference>
<sequence length="552" mass="63929">MRLLSLELIGEYKGLKDQYFDFRNTEGNILALIGLNGSGKSQLLELIAETFAYIERCQREDFTTRTPLPFGVNVQYVVKNQNQIEDMIWVNIDKQGGVNPYKITEDGERHPLLLGAPLPDFIVGYASGLNENLQRAFMKNSLQYFEIKRISAQRQKLLTESVDEEQVSEINKKFLKKYPHIFDNLYSEDYDQENYLSLREVNPQPSNLIYLDYDSTSLLLLSLVLLPLEKVEQILGELGFKYPIKAKIYYDLRSGVIDTDAIRDVKMLVRSVEEKNITPIGNRTTNDQFDQYELNFLAGIIELDFSNSSILNNLREANYHDPRSFFLRFLKLQQLGNKKWPITNRRKLAKDDFIETVKTPLKTQLPLSMVELRFLNNKNQEVCFDDLSDGEAQLMQVLAASTIFGLGQSLFLFDEPETHLNPSWRTYFHTYLEKALNLNDGGTEDSQIFLSTHSPFMISSLKKENVFFFERNHNGLIDLKPVNEETYGASFDVLIKSFFNLKTLISQTVVDDINHRLKESQKAENFDDLKHWIEQNLGDSMEKGYLLRKLES</sequence>
<dbReference type="Pfam" id="PF13175">
    <property type="entry name" value="AAA_15"/>
    <property type="match status" value="1"/>
</dbReference>
<dbReference type="PANTHER" id="PTHR43581">
    <property type="entry name" value="ATP/GTP PHOSPHATASE"/>
    <property type="match status" value="1"/>
</dbReference>
<dbReference type="Gene3D" id="3.40.50.300">
    <property type="entry name" value="P-loop containing nucleotide triphosphate hydrolases"/>
    <property type="match status" value="2"/>
</dbReference>
<dbReference type="Proteomes" id="UP001159915">
    <property type="component" value="Unassembled WGS sequence"/>
</dbReference>
<gene>
    <name evidence="2" type="ORF">N5C10_18400</name>
</gene>
<evidence type="ECO:0000259" key="1">
    <source>
        <dbReference type="Pfam" id="PF13175"/>
    </source>
</evidence>
<organism evidence="2 3">
    <name type="scientific">Acinetobacter johnsonii</name>
    <dbReference type="NCBI Taxonomy" id="40214"/>
    <lineage>
        <taxon>Bacteria</taxon>
        <taxon>Pseudomonadati</taxon>
        <taxon>Pseudomonadota</taxon>
        <taxon>Gammaproteobacteria</taxon>
        <taxon>Moraxellales</taxon>
        <taxon>Moraxellaceae</taxon>
        <taxon>Acinetobacter</taxon>
    </lineage>
</organism>
<reference evidence="2" key="1">
    <citation type="submission" date="2022-09" db="EMBL/GenBank/DDBJ databases">
        <title>Intensive care unit water sources are persistently colonized with multi-drug resistant bacteria and are the site of extensive horizontal gene transfer of antibiotic resistance genes.</title>
        <authorList>
            <person name="Diorio-Toth L."/>
        </authorList>
    </citation>
    <scope>NUCLEOTIDE SEQUENCE</scope>
    <source>
        <strain evidence="2">GD03920</strain>
    </source>
</reference>
<comment type="caution">
    <text evidence="2">The sequence shown here is derived from an EMBL/GenBank/DDBJ whole genome shotgun (WGS) entry which is preliminary data.</text>
</comment>
<protein>
    <submittedName>
        <fullName evidence="2">AAA family ATPase</fullName>
    </submittedName>
</protein>
<dbReference type="InterPro" id="IPR027417">
    <property type="entry name" value="P-loop_NTPase"/>
</dbReference>
<dbReference type="AlphaFoldDB" id="A0AA42MXZ2"/>
<dbReference type="SUPFAM" id="SSF52540">
    <property type="entry name" value="P-loop containing nucleoside triphosphate hydrolases"/>
    <property type="match status" value="1"/>
</dbReference>
<dbReference type="EMBL" id="JAOCBE010000003">
    <property type="protein sequence ID" value="MDH0971116.1"/>
    <property type="molecule type" value="Genomic_DNA"/>
</dbReference>
<dbReference type="PANTHER" id="PTHR43581:SF2">
    <property type="entry name" value="EXCINUCLEASE ATPASE SUBUNIT"/>
    <property type="match status" value="1"/>
</dbReference>
<dbReference type="InterPro" id="IPR051396">
    <property type="entry name" value="Bact_Antivir_Def_Nuclease"/>
</dbReference>
<dbReference type="InterPro" id="IPR041685">
    <property type="entry name" value="AAA_GajA/Old/RecF-like"/>
</dbReference>
<accession>A0AA42MXZ2</accession>